<protein>
    <submittedName>
        <fullName evidence="4">Phosphate transport system substrate-binding protein</fullName>
    </submittedName>
</protein>
<sequence length="552" mass="55135">MSRAVCTNLPAACSKAAARTPLPMSGPEDRCPECGAALLPIDAAVSASPAGAARWIVPASGVALAALAGLLMWRGHESRTVPPAPGPGAVTAEAVVPAAPAPVTPAVTQAAATLESHPPGAGQPAVLTLSGAGLIGLPQAAALVEGFVKAEGLGEVLRPSAEASGAGAGPLLVRQPSGARLELRLAAAEAGPEAAGLRRVSLLGGDVATGDVTLGLDALAVVVHPESPLQSITLAQLRQRLGGRKGRGPESMHLPAEASLQALVARQLLDGAALPEGVARHADAAALVAAVLADPAAIGLVPLSAVGSARVLAVADATGSTWLPTPETLAAERYPLTHRLVIRLPEGADSRLQRLAQYLAGPTAQSRLAAQVRVPAAPLLVESERIEPVEIGAAVKMPRDYAALTRPARLLTGRIDFGSGEDALDEAARAEVARLGRALSGGQVPPGGSVIVVALANDPGSFCANRALSERRATQVAQVLRDAGVPVAVVRGVGRLAAAGAAASPAASLERRAEIWVSDTPVRQPAPFRCVSGTGASGPESAPVAPAAASGA</sequence>
<dbReference type="SUPFAM" id="SSF53850">
    <property type="entry name" value="Periplasmic binding protein-like II"/>
    <property type="match status" value="1"/>
</dbReference>
<dbReference type="PANTHER" id="PTHR30570">
    <property type="entry name" value="PERIPLASMIC PHOSPHATE BINDING COMPONENT OF PHOSPHATE ABC TRANSPORTER"/>
    <property type="match status" value="1"/>
</dbReference>
<dbReference type="InterPro" id="IPR036737">
    <property type="entry name" value="OmpA-like_sf"/>
</dbReference>
<evidence type="ECO:0000259" key="3">
    <source>
        <dbReference type="PROSITE" id="PS51123"/>
    </source>
</evidence>
<dbReference type="EMBL" id="JABSNM010000005">
    <property type="protein sequence ID" value="NRT55872.1"/>
    <property type="molecule type" value="Genomic_DNA"/>
</dbReference>
<dbReference type="Gene3D" id="3.30.1330.60">
    <property type="entry name" value="OmpA-like domain"/>
    <property type="match status" value="1"/>
</dbReference>
<dbReference type="InterPro" id="IPR006665">
    <property type="entry name" value="OmpA-like"/>
</dbReference>
<evidence type="ECO:0000313" key="4">
    <source>
        <dbReference type="EMBL" id="NRT55872.1"/>
    </source>
</evidence>
<proteinExistence type="predicted"/>
<accession>A0ABX2G374</accession>
<gene>
    <name evidence="4" type="ORF">HNQ01_001602</name>
</gene>
<dbReference type="PANTHER" id="PTHR30570:SF1">
    <property type="entry name" value="PHOSPHATE-BINDING PROTEIN PSTS"/>
    <property type="match status" value="1"/>
</dbReference>
<keyword evidence="1" id="KW-0472">Membrane</keyword>
<dbReference type="RefSeq" id="WP_173804839.1">
    <property type="nucleotide sequence ID" value="NZ_JABSNM010000005.1"/>
</dbReference>
<evidence type="ECO:0000313" key="5">
    <source>
        <dbReference type="Proteomes" id="UP001516061"/>
    </source>
</evidence>
<evidence type="ECO:0000256" key="2">
    <source>
        <dbReference type="SAM" id="MobiDB-lite"/>
    </source>
</evidence>
<comment type="caution">
    <text evidence="4">The sequence shown here is derived from an EMBL/GenBank/DDBJ whole genome shotgun (WGS) entry which is preliminary data.</text>
</comment>
<reference evidence="4 5" key="1">
    <citation type="submission" date="2020-05" db="EMBL/GenBank/DDBJ databases">
        <title>Genomic Encyclopedia of Type Strains, Phase IV (KMG-V): Genome sequencing to study the core and pangenomes of soil and plant-associated prokaryotes.</title>
        <authorList>
            <person name="Whitman W."/>
        </authorList>
    </citation>
    <scope>NUCLEOTIDE SEQUENCE [LARGE SCALE GENOMIC DNA]</scope>
    <source>
        <strain evidence="4 5">C29</strain>
    </source>
</reference>
<feature type="compositionally biased region" description="Low complexity" evidence="2">
    <location>
        <begin position="537"/>
        <end position="552"/>
    </location>
</feature>
<feature type="region of interest" description="Disordered" evidence="2">
    <location>
        <begin position="530"/>
        <end position="552"/>
    </location>
</feature>
<dbReference type="SUPFAM" id="SSF103088">
    <property type="entry name" value="OmpA-like"/>
    <property type="match status" value="1"/>
</dbReference>
<dbReference type="Gene3D" id="3.40.190.10">
    <property type="entry name" value="Periplasmic binding protein-like II"/>
    <property type="match status" value="1"/>
</dbReference>
<organism evidence="4 5">
    <name type="scientific">Sphaerotilus uruguayifluvii</name>
    <dbReference type="NCBI Taxonomy" id="2735897"/>
    <lineage>
        <taxon>Bacteria</taxon>
        <taxon>Pseudomonadati</taxon>
        <taxon>Pseudomonadota</taxon>
        <taxon>Betaproteobacteria</taxon>
        <taxon>Burkholderiales</taxon>
        <taxon>Sphaerotilaceae</taxon>
        <taxon>Sphaerotilus</taxon>
    </lineage>
</organism>
<evidence type="ECO:0000256" key="1">
    <source>
        <dbReference type="PROSITE-ProRule" id="PRU00473"/>
    </source>
</evidence>
<feature type="domain" description="OmpA-like" evidence="3">
    <location>
        <begin position="404"/>
        <end position="521"/>
    </location>
</feature>
<dbReference type="Proteomes" id="UP001516061">
    <property type="component" value="Unassembled WGS sequence"/>
</dbReference>
<keyword evidence="5" id="KW-1185">Reference proteome</keyword>
<dbReference type="PROSITE" id="PS51123">
    <property type="entry name" value="OMPA_2"/>
    <property type="match status" value="1"/>
</dbReference>
<dbReference type="InterPro" id="IPR050811">
    <property type="entry name" value="Phosphate_ABC_transporter"/>
</dbReference>
<name>A0ABX2G374_9BURK</name>